<sequence length="90" mass="10130">MISGPTLWSVTQVMEDDEFVDRFIAENKRRLRAAYAKLAGALDEAGIPHVPACAAMFSWVDLRRGLRIAGWEGERELWQRLVDCGVVLTP</sequence>
<dbReference type="GO" id="GO:0030170">
    <property type="term" value="F:pyridoxal phosphate binding"/>
    <property type="evidence" value="ECO:0007669"/>
    <property type="project" value="InterPro"/>
</dbReference>
<dbReference type="Gene3D" id="3.90.1150.10">
    <property type="entry name" value="Aspartate Aminotransferase, domain 1"/>
    <property type="match status" value="1"/>
</dbReference>
<organism evidence="2 3">
    <name type="scientific">Haematococcus lacustris</name>
    <name type="common">Green alga</name>
    <name type="synonym">Haematococcus pluvialis</name>
    <dbReference type="NCBI Taxonomy" id="44745"/>
    <lineage>
        <taxon>Eukaryota</taxon>
        <taxon>Viridiplantae</taxon>
        <taxon>Chlorophyta</taxon>
        <taxon>core chlorophytes</taxon>
        <taxon>Chlorophyceae</taxon>
        <taxon>CS clade</taxon>
        <taxon>Chlamydomonadales</taxon>
        <taxon>Haematococcaceae</taxon>
        <taxon>Haematococcus</taxon>
    </lineage>
</organism>
<dbReference type="Pfam" id="PF00155">
    <property type="entry name" value="Aminotran_1_2"/>
    <property type="match status" value="1"/>
</dbReference>
<evidence type="ECO:0000313" key="3">
    <source>
        <dbReference type="Proteomes" id="UP000485058"/>
    </source>
</evidence>
<protein>
    <submittedName>
        <fullName evidence="2">PLP-dependent transferase</fullName>
    </submittedName>
</protein>
<dbReference type="SUPFAM" id="SSF53383">
    <property type="entry name" value="PLP-dependent transferases"/>
    <property type="match status" value="1"/>
</dbReference>
<keyword evidence="2" id="KW-0808">Transferase</keyword>
<dbReference type="GO" id="GO:0016740">
    <property type="term" value="F:transferase activity"/>
    <property type="evidence" value="ECO:0007669"/>
    <property type="project" value="UniProtKB-KW"/>
</dbReference>
<accession>A0A699YTC1</accession>
<dbReference type="EMBL" id="BLLF01000546">
    <property type="protein sequence ID" value="GFH12851.1"/>
    <property type="molecule type" value="Genomic_DNA"/>
</dbReference>
<dbReference type="InterPro" id="IPR015422">
    <property type="entry name" value="PyrdxlP-dep_Trfase_small"/>
</dbReference>
<gene>
    <name evidence="2" type="ORF">HaLaN_08615</name>
</gene>
<dbReference type="InterPro" id="IPR015424">
    <property type="entry name" value="PyrdxlP-dep_Trfase"/>
</dbReference>
<evidence type="ECO:0000259" key="1">
    <source>
        <dbReference type="Pfam" id="PF00155"/>
    </source>
</evidence>
<proteinExistence type="predicted"/>
<feature type="non-terminal residue" evidence="2">
    <location>
        <position position="1"/>
    </location>
</feature>
<dbReference type="AlphaFoldDB" id="A0A699YTC1"/>
<keyword evidence="3" id="KW-1185">Reference proteome</keyword>
<feature type="non-terminal residue" evidence="2">
    <location>
        <position position="90"/>
    </location>
</feature>
<name>A0A699YTC1_HAELA</name>
<evidence type="ECO:0000313" key="2">
    <source>
        <dbReference type="EMBL" id="GFH12851.1"/>
    </source>
</evidence>
<feature type="domain" description="Aminotransferase class I/classII large" evidence="1">
    <location>
        <begin position="3"/>
        <end position="90"/>
    </location>
</feature>
<dbReference type="Proteomes" id="UP000485058">
    <property type="component" value="Unassembled WGS sequence"/>
</dbReference>
<reference evidence="2 3" key="1">
    <citation type="submission" date="2020-02" db="EMBL/GenBank/DDBJ databases">
        <title>Draft genome sequence of Haematococcus lacustris strain NIES-144.</title>
        <authorList>
            <person name="Morimoto D."/>
            <person name="Nakagawa S."/>
            <person name="Yoshida T."/>
            <person name="Sawayama S."/>
        </authorList>
    </citation>
    <scope>NUCLEOTIDE SEQUENCE [LARGE SCALE GENOMIC DNA]</scope>
    <source>
        <strain evidence="2 3">NIES-144</strain>
    </source>
</reference>
<comment type="caution">
    <text evidence="2">The sequence shown here is derived from an EMBL/GenBank/DDBJ whole genome shotgun (WGS) entry which is preliminary data.</text>
</comment>
<dbReference type="InterPro" id="IPR004839">
    <property type="entry name" value="Aminotransferase_I/II_large"/>
</dbReference>